<dbReference type="KEGG" id="acob:P0Y56_07040"/>
<name>A0AAJ5X7W4_9SPHN</name>
<dbReference type="Pfam" id="PF00106">
    <property type="entry name" value="adh_short"/>
    <property type="match status" value="1"/>
</dbReference>
<accession>A0AAJ5X7W4</accession>
<comment type="similarity">
    <text evidence="1 3">Belongs to the short-chain dehydrogenases/reductases (SDR) family.</text>
</comment>
<evidence type="ECO:0000256" key="1">
    <source>
        <dbReference type="ARBA" id="ARBA00006484"/>
    </source>
</evidence>
<dbReference type="PRINTS" id="PR00081">
    <property type="entry name" value="GDHRDH"/>
</dbReference>
<evidence type="ECO:0000256" key="2">
    <source>
        <dbReference type="ARBA" id="ARBA00023002"/>
    </source>
</evidence>
<dbReference type="SUPFAM" id="SSF51735">
    <property type="entry name" value="NAD(P)-binding Rossmann-fold domains"/>
    <property type="match status" value="1"/>
</dbReference>
<dbReference type="Proteomes" id="UP001218362">
    <property type="component" value="Chromosome"/>
</dbReference>
<dbReference type="InterPro" id="IPR002347">
    <property type="entry name" value="SDR_fam"/>
</dbReference>
<sequence length="271" mass="28377">MPGPRSIFISGGGSGIGRAIARHFAARGWFVGLGDINPAGMAGTANALPQGAFSKHPLDVCSAEQWRLALADFAKAAGGRIDVVVNNAGISHGGLLTELSEAQIDRVIDVNFRGSVHGARAAYPWLKAGAPGSCLLNVASASAIYGVAGMAIYSATKFALRSLTEALDVEWHADGIAVRSLMPSYIDTPMLLQPASPNSTRTKRETVVAAGLELTPVEAVAEAAWDAVHGRKVHTLVGRTARSIALLTRWAPGLVRNRSLKVARERLARGG</sequence>
<evidence type="ECO:0000256" key="3">
    <source>
        <dbReference type="RuleBase" id="RU000363"/>
    </source>
</evidence>
<dbReference type="PRINTS" id="PR00080">
    <property type="entry name" value="SDRFAMILY"/>
</dbReference>
<dbReference type="PANTHER" id="PTHR43391:SF82">
    <property type="entry name" value="OXIDOREDUCTASE SADH-RELATED"/>
    <property type="match status" value="1"/>
</dbReference>
<dbReference type="GO" id="GO:0016491">
    <property type="term" value="F:oxidoreductase activity"/>
    <property type="evidence" value="ECO:0007669"/>
    <property type="project" value="UniProtKB-KW"/>
</dbReference>
<evidence type="ECO:0000313" key="4">
    <source>
        <dbReference type="EMBL" id="WEK48043.1"/>
    </source>
</evidence>
<dbReference type="Gene3D" id="3.40.50.720">
    <property type="entry name" value="NAD(P)-binding Rossmann-like Domain"/>
    <property type="match status" value="1"/>
</dbReference>
<dbReference type="EMBL" id="CP119316">
    <property type="protein sequence ID" value="WEK48043.1"/>
    <property type="molecule type" value="Genomic_DNA"/>
</dbReference>
<dbReference type="NCBIfam" id="NF006123">
    <property type="entry name" value="PRK08267.1"/>
    <property type="match status" value="1"/>
</dbReference>
<dbReference type="AlphaFoldDB" id="A0AAJ5X7W4"/>
<keyword evidence="2" id="KW-0560">Oxidoreductase</keyword>
<protein>
    <submittedName>
        <fullName evidence="4">SDR family oxidoreductase</fullName>
    </submittedName>
</protein>
<gene>
    <name evidence="4" type="ORF">P0Y56_07040</name>
</gene>
<dbReference type="PANTHER" id="PTHR43391">
    <property type="entry name" value="RETINOL DEHYDROGENASE-RELATED"/>
    <property type="match status" value="1"/>
</dbReference>
<organism evidence="4 5">
    <name type="scientific">Candidatus Andeanibacterium colombiense</name>
    <dbReference type="NCBI Taxonomy" id="3121345"/>
    <lineage>
        <taxon>Bacteria</taxon>
        <taxon>Pseudomonadati</taxon>
        <taxon>Pseudomonadota</taxon>
        <taxon>Alphaproteobacteria</taxon>
        <taxon>Sphingomonadales</taxon>
        <taxon>Sphingomonadaceae</taxon>
        <taxon>Candidatus Andeanibacterium</taxon>
    </lineage>
</organism>
<evidence type="ECO:0000313" key="5">
    <source>
        <dbReference type="Proteomes" id="UP001218362"/>
    </source>
</evidence>
<dbReference type="InterPro" id="IPR036291">
    <property type="entry name" value="NAD(P)-bd_dom_sf"/>
</dbReference>
<reference evidence="4" key="1">
    <citation type="submission" date="2023-03" db="EMBL/GenBank/DDBJ databases">
        <title>Andean soil-derived lignocellulolytic bacterial consortium as a source of novel taxa and putative plastic-active enzymes.</title>
        <authorList>
            <person name="Diaz-Garcia L."/>
            <person name="Chuvochina M."/>
            <person name="Feuerriegel G."/>
            <person name="Bunk B."/>
            <person name="Sproer C."/>
            <person name="Streit W.R."/>
            <person name="Rodriguez L.M."/>
            <person name="Overmann J."/>
            <person name="Jimenez D.J."/>
        </authorList>
    </citation>
    <scope>NUCLEOTIDE SEQUENCE</scope>
    <source>
        <strain evidence="4">MAG 26</strain>
    </source>
</reference>
<proteinExistence type="inferred from homology"/>